<dbReference type="Gene3D" id="3.30.1330.10">
    <property type="entry name" value="PurM-like, N-terminal domain"/>
    <property type="match status" value="1"/>
</dbReference>
<evidence type="ECO:0000313" key="2">
    <source>
        <dbReference type="EMBL" id="EQD81210.1"/>
    </source>
</evidence>
<dbReference type="PANTHER" id="PTHR30270:SF0">
    <property type="entry name" value="THIAMINE-MONOPHOSPHATE KINASE"/>
    <property type="match status" value="1"/>
</dbReference>
<protein>
    <submittedName>
        <fullName evidence="2">Thiamine-monophosphate kinase</fullName>
    </submittedName>
</protein>
<dbReference type="InterPro" id="IPR036921">
    <property type="entry name" value="PurM-like_N_sf"/>
</dbReference>
<dbReference type="SUPFAM" id="SSF55326">
    <property type="entry name" value="PurM N-terminal domain-like"/>
    <property type="match status" value="1"/>
</dbReference>
<dbReference type="Pfam" id="PF00586">
    <property type="entry name" value="AIRS"/>
    <property type="match status" value="1"/>
</dbReference>
<comment type="caution">
    <text evidence="2">The sequence shown here is derived from an EMBL/GenBank/DDBJ whole genome shotgun (WGS) entry which is preliminary data.</text>
</comment>
<dbReference type="GO" id="GO:0009030">
    <property type="term" value="F:thiamine-phosphate kinase activity"/>
    <property type="evidence" value="ECO:0007669"/>
    <property type="project" value="InterPro"/>
</dbReference>
<keyword evidence="2" id="KW-0418">Kinase</keyword>
<dbReference type="AlphaFoldDB" id="T1DHC1"/>
<reference evidence="2" key="2">
    <citation type="journal article" date="2014" name="ISME J.">
        <title>Microbial stratification in low pH oxic and suboxic macroscopic growths along an acid mine drainage.</title>
        <authorList>
            <person name="Mendez-Garcia C."/>
            <person name="Mesa V."/>
            <person name="Sprenger R.R."/>
            <person name="Richter M."/>
            <person name="Diez M.S."/>
            <person name="Solano J."/>
            <person name="Bargiela R."/>
            <person name="Golyshina O.V."/>
            <person name="Manteca A."/>
            <person name="Ramos J.L."/>
            <person name="Gallego J.R."/>
            <person name="Llorente I."/>
            <person name="Martins Dos Santos V.A."/>
            <person name="Jensen O.N."/>
            <person name="Pelaez A.I."/>
            <person name="Sanchez J."/>
            <person name="Ferrer M."/>
        </authorList>
    </citation>
    <scope>NUCLEOTIDE SEQUENCE</scope>
</reference>
<gene>
    <name evidence="2" type="ORF">B1A_00069</name>
</gene>
<dbReference type="InterPro" id="IPR006283">
    <property type="entry name" value="ThiL-like"/>
</dbReference>
<dbReference type="GO" id="GO:0009228">
    <property type="term" value="P:thiamine biosynthetic process"/>
    <property type="evidence" value="ECO:0007669"/>
    <property type="project" value="InterPro"/>
</dbReference>
<proteinExistence type="predicted"/>
<sequence length="166" mass="16261">MAMAGTSAKLVIGPGDDAAGWIAGVGTALVSTDTLVEGVDFVRDLQSPYEVGSKAWGSAASDLAAMGAEVEFGLVAAVLPRGMFLEAVEAIQLGLVEAAARDGATLAGGDLSAAPGPLVLTVTVVGSVPDGQPVTISGGRDGDVLVLTGELGAAAAALESWRLGDG</sequence>
<keyword evidence="2" id="KW-0808">Transferase</keyword>
<reference evidence="2" key="1">
    <citation type="submission" date="2013-08" db="EMBL/GenBank/DDBJ databases">
        <authorList>
            <person name="Mendez C."/>
            <person name="Richter M."/>
            <person name="Ferrer M."/>
            <person name="Sanchez J."/>
        </authorList>
    </citation>
    <scope>NUCLEOTIDE SEQUENCE</scope>
</reference>
<dbReference type="EMBL" id="AUZX01000050">
    <property type="protein sequence ID" value="EQD81210.1"/>
    <property type="molecule type" value="Genomic_DNA"/>
</dbReference>
<accession>T1DHC1</accession>
<dbReference type="PANTHER" id="PTHR30270">
    <property type="entry name" value="THIAMINE-MONOPHOSPHATE KINASE"/>
    <property type="match status" value="1"/>
</dbReference>
<evidence type="ECO:0000259" key="1">
    <source>
        <dbReference type="Pfam" id="PF00586"/>
    </source>
</evidence>
<feature type="non-terminal residue" evidence="2">
    <location>
        <position position="166"/>
    </location>
</feature>
<organism evidence="2">
    <name type="scientific">mine drainage metagenome</name>
    <dbReference type="NCBI Taxonomy" id="410659"/>
    <lineage>
        <taxon>unclassified sequences</taxon>
        <taxon>metagenomes</taxon>
        <taxon>ecological metagenomes</taxon>
    </lineage>
</organism>
<dbReference type="InterPro" id="IPR016188">
    <property type="entry name" value="PurM-like_N"/>
</dbReference>
<feature type="domain" description="PurM-like N-terminal" evidence="1">
    <location>
        <begin position="15"/>
        <end position="128"/>
    </location>
</feature>
<name>T1DHC1_9ZZZZ</name>